<comment type="caution">
    <text evidence="1">The sequence shown here is derived from an EMBL/GenBank/DDBJ whole genome shotgun (WGS) entry which is preliminary data.</text>
</comment>
<keyword evidence="2" id="KW-1185">Reference proteome</keyword>
<dbReference type="EMBL" id="BNAP01000019">
    <property type="protein sequence ID" value="GHG97606.1"/>
    <property type="molecule type" value="Genomic_DNA"/>
</dbReference>
<dbReference type="SUPFAM" id="SSF53756">
    <property type="entry name" value="UDP-Glycosyltransferase/glycogen phosphorylase"/>
    <property type="match status" value="1"/>
</dbReference>
<dbReference type="Pfam" id="PF13692">
    <property type="entry name" value="Glyco_trans_1_4"/>
    <property type="match status" value="1"/>
</dbReference>
<reference evidence="1" key="1">
    <citation type="journal article" date="2014" name="Int. J. Syst. Evol. Microbiol.">
        <title>Complete genome sequence of Corynebacterium casei LMG S-19264T (=DSM 44701T), isolated from a smear-ripened cheese.</title>
        <authorList>
            <consortium name="US DOE Joint Genome Institute (JGI-PGF)"/>
            <person name="Walter F."/>
            <person name="Albersmeier A."/>
            <person name="Kalinowski J."/>
            <person name="Ruckert C."/>
        </authorList>
    </citation>
    <scope>NUCLEOTIDE SEQUENCE</scope>
    <source>
        <strain evidence="1">CGMCC 1.7081</strain>
    </source>
</reference>
<organism evidence="1 2">
    <name type="scientific">Pseudodonghicola xiamenensis</name>
    <dbReference type="NCBI Taxonomy" id="337702"/>
    <lineage>
        <taxon>Bacteria</taxon>
        <taxon>Pseudomonadati</taxon>
        <taxon>Pseudomonadota</taxon>
        <taxon>Alphaproteobacteria</taxon>
        <taxon>Rhodobacterales</taxon>
        <taxon>Paracoccaceae</taxon>
        <taxon>Pseudodonghicola</taxon>
    </lineage>
</organism>
<protein>
    <submittedName>
        <fullName evidence="1">Uncharacterized protein</fullName>
    </submittedName>
</protein>
<dbReference type="Proteomes" id="UP000611500">
    <property type="component" value="Unassembled WGS sequence"/>
</dbReference>
<name>A0A8J3HAV1_9RHOB</name>
<dbReference type="Gene3D" id="3.40.50.2000">
    <property type="entry name" value="Glycogen Phosphorylase B"/>
    <property type="match status" value="1"/>
</dbReference>
<dbReference type="AlphaFoldDB" id="A0A8J3HAV1"/>
<sequence length="903" mass="99756">MLKDTMPAAKPRLRPRINISKAVYDPATQKLTVNGWRLYSGQKPPRIVLSTPERGELGEAEQGGRRADVFREYPEYEDKTPGWVFEATVPNLDHHNKLLATLVHDGGEQLYRAPITLLATPEAAVDHSRFEVTTCAYDTESKFLRLAGEAYPELPLRRLRVVLGTGRSEVIEKAFLPSSNTRLKTGGVVNQFGGFEARVRFVGQGALSAIKVVADLIDGSETAWSIAPEALLYDQPLAEITSARLDYLRDRITVEGWYRSYHPVTMIKLHMGNQPCHGLPELREDAELSRKLGFRGPLVQRFRYDLPLSEALSDPARLPPPETPFTLTLFNRDRDIGRFEADPSAVEMVTAKATSIMFDRRNSLLMVWGECAPGCPPEDVAFRVAGRQIGEPLVPVLPDADPTAEIASWFIAEEVNFELAKTHKIELEVISGKTGSAELLRDLPEAIIVSAHKTISSPDKAGTVQQIYDHNVAVRQLPEPVACFVLQGSMLGKGGGTARIRNMMHAFKTAGYSVALIDRTAPWEYMEALEDYKALRRLCDSHLMIPQIYKSDLLSLALDDAQGEHATQTPEQKRLTGYLKRAKKEGRLLPGDGEGLYARVDSHFNYAAAAMLHRLRPDVAITQFAWSCEIHTALPDATYGLLDTHDVQSARYANFATARERYGTEAVPSLEKFAVDRETEQKFLNMAPACIAISPDEKQVLDDMIGARNTVLATPSSQNETFLGSPADSRRLLFIGNNYEANNFGIKSFLEHSWPAIRDAVDGVQLDIIGSCGASVTEYANDQVKVRGVVQDIAPFYEQAALIINPVLFGTGMAIKMIEALSRGKATVSTSIGARGLEAAVEAGAIAVTDSADLFSEQTIRLLTASGERAGLEQAAYDHARVYLRPEITYSNLFNFLETKLFY</sequence>
<accession>A0A8J3HAV1</accession>
<evidence type="ECO:0000313" key="1">
    <source>
        <dbReference type="EMBL" id="GHG97606.1"/>
    </source>
</evidence>
<dbReference type="RefSeq" id="WP_028094964.1">
    <property type="nucleotide sequence ID" value="NZ_BNAP01000019.1"/>
</dbReference>
<evidence type="ECO:0000313" key="2">
    <source>
        <dbReference type="Proteomes" id="UP000611500"/>
    </source>
</evidence>
<proteinExistence type="predicted"/>
<reference evidence="1" key="2">
    <citation type="submission" date="2020-09" db="EMBL/GenBank/DDBJ databases">
        <authorList>
            <person name="Sun Q."/>
            <person name="Zhou Y."/>
        </authorList>
    </citation>
    <scope>NUCLEOTIDE SEQUENCE</scope>
    <source>
        <strain evidence="1">CGMCC 1.7081</strain>
    </source>
</reference>
<gene>
    <name evidence="1" type="ORF">GCM10010961_32440</name>
</gene>